<dbReference type="OrthoDB" id="9783269at2"/>
<organism evidence="4 5">
    <name type="scientific">Salipaludibacillus keqinensis</name>
    <dbReference type="NCBI Taxonomy" id="2045207"/>
    <lineage>
        <taxon>Bacteria</taxon>
        <taxon>Bacillati</taxon>
        <taxon>Bacillota</taxon>
        <taxon>Bacilli</taxon>
        <taxon>Bacillales</taxon>
        <taxon>Bacillaceae</taxon>
    </lineage>
</organism>
<dbReference type="CDD" id="cd07067">
    <property type="entry name" value="HP_PGM_like"/>
    <property type="match status" value="1"/>
</dbReference>
<accession>A0A323TSC5</accession>
<dbReference type="AlphaFoldDB" id="A0A323TSC5"/>
<proteinExistence type="predicted"/>
<dbReference type="GO" id="GO:0045820">
    <property type="term" value="P:negative regulation of glycolytic process"/>
    <property type="evidence" value="ECO:0007669"/>
    <property type="project" value="TreeGrafter"/>
</dbReference>
<dbReference type="InterPro" id="IPR029033">
    <property type="entry name" value="His_PPase_superfam"/>
</dbReference>
<dbReference type="SMART" id="SM00855">
    <property type="entry name" value="PGAM"/>
    <property type="match status" value="1"/>
</dbReference>
<dbReference type="EMBL" id="PDOD01000004">
    <property type="protein sequence ID" value="PYZ92315.1"/>
    <property type="molecule type" value="Genomic_DNA"/>
</dbReference>
<dbReference type="Gene3D" id="3.40.50.1240">
    <property type="entry name" value="Phosphoglycerate mutase-like"/>
    <property type="match status" value="1"/>
</dbReference>
<evidence type="ECO:0000256" key="3">
    <source>
        <dbReference type="PIRSR" id="PIRSR613078-2"/>
    </source>
</evidence>
<feature type="active site" description="Proton donor/acceptor" evidence="2">
    <location>
        <position position="83"/>
    </location>
</feature>
<feature type="active site" description="Tele-phosphohistidine intermediate" evidence="2">
    <location>
        <position position="14"/>
    </location>
</feature>
<keyword evidence="5" id="KW-1185">Reference proteome</keyword>
<evidence type="ECO:0000313" key="4">
    <source>
        <dbReference type="EMBL" id="PYZ92315.1"/>
    </source>
</evidence>
<sequence>MGTSHHLDLYLLRHGLTRWNVENRYLGHTDEPVMEIEELAELKKELEVVEFDEVFSSDLLRCKETIEYLRPDQPYVSDEGLREFHFGDWEGRKYEELKDIPLYRQWIDNWEQYRVPGGESGEEFSDRITGWLSEFLGKTLVAEGPASHKVLIVTHGGVIRLLLSILVEAGSFWSWRISHGEGLHLTLEYREERWTCSSLSVVPSQGNGRS</sequence>
<dbReference type="Proteomes" id="UP000248214">
    <property type="component" value="Unassembled WGS sequence"/>
</dbReference>
<keyword evidence="1" id="KW-0378">Hydrolase</keyword>
<feature type="binding site" evidence="3">
    <location>
        <position position="61"/>
    </location>
    <ligand>
        <name>substrate</name>
    </ligand>
</feature>
<dbReference type="Pfam" id="PF00300">
    <property type="entry name" value="His_Phos_1"/>
    <property type="match status" value="1"/>
</dbReference>
<evidence type="ECO:0000256" key="1">
    <source>
        <dbReference type="ARBA" id="ARBA00022801"/>
    </source>
</evidence>
<comment type="caution">
    <text evidence="4">The sequence shown here is derived from an EMBL/GenBank/DDBJ whole genome shotgun (WGS) entry which is preliminary data.</text>
</comment>
<dbReference type="InterPro" id="IPR013078">
    <property type="entry name" value="His_Pase_superF_clade-1"/>
</dbReference>
<dbReference type="PANTHER" id="PTHR46517:SF1">
    <property type="entry name" value="FRUCTOSE-2,6-BISPHOSPHATASE TIGAR"/>
    <property type="match status" value="1"/>
</dbReference>
<dbReference type="PANTHER" id="PTHR46517">
    <property type="entry name" value="FRUCTOSE-2,6-BISPHOSPHATASE TIGAR"/>
    <property type="match status" value="1"/>
</dbReference>
<dbReference type="GO" id="GO:0004331">
    <property type="term" value="F:fructose-2,6-bisphosphate 2-phosphatase activity"/>
    <property type="evidence" value="ECO:0007669"/>
    <property type="project" value="TreeGrafter"/>
</dbReference>
<evidence type="ECO:0000256" key="2">
    <source>
        <dbReference type="PIRSR" id="PIRSR613078-1"/>
    </source>
</evidence>
<dbReference type="GO" id="GO:0005829">
    <property type="term" value="C:cytosol"/>
    <property type="evidence" value="ECO:0007669"/>
    <property type="project" value="TreeGrafter"/>
</dbReference>
<name>A0A323TSC5_9BACI</name>
<feature type="binding site" evidence="3">
    <location>
        <begin position="13"/>
        <end position="20"/>
    </location>
    <ligand>
        <name>substrate</name>
    </ligand>
</feature>
<dbReference type="SUPFAM" id="SSF53254">
    <property type="entry name" value="Phosphoglycerate mutase-like"/>
    <property type="match status" value="1"/>
</dbReference>
<gene>
    <name evidence="4" type="ORF">CR194_15895</name>
</gene>
<dbReference type="RefSeq" id="WP_110610850.1">
    <property type="nucleotide sequence ID" value="NZ_PDOD01000004.1"/>
</dbReference>
<dbReference type="GO" id="GO:0043456">
    <property type="term" value="P:regulation of pentose-phosphate shunt"/>
    <property type="evidence" value="ECO:0007669"/>
    <property type="project" value="TreeGrafter"/>
</dbReference>
<protein>
    <submittedName>
        <fullName evidence="4">Histidine phosphatase family protein</fullName>
    </submittedName>
</protein>
<evidence type="ECO:0000313" key="5">
    <source>
        <dbReference type="Proteomes" id="UP000248214"/>
    </source>
</evidence>
<dbReference type="InterPro" id="IPR051695">
    <property type="entry name" value="Phosphoglycerate_Mutase"/>
</dbReference>
<reference evidence="4 5" key="1">
    <citation type="submission" date="2017-10" db="EMBL/GenBank/DDBJ databases">
        <title>Bacillus sp. nov., a halophilic bacterium isolated from a Keqin Lake.</title>
        <authorList>
            <person name="Wang H."/>
        </authorList>
    </citation>
    <scope>NUCLEOTIDE SEQUENCE [LARGE SCALE GENOMIC DNA]</scope>
    <source>
        <strain evidence="4 5">KQ-12</strain>
    </source>
</reference>